<dbReference type="PRINTS" id="PR00124">
    <property type="entry name" value="ATPASEC"/>
</dbReference>
<evidence type="ECO:0000256" key="20">
    <source>
        <dbReference type="ARBA" id="ARBA00023180"/>
    </source>
</evidence>
<dbReference type="CDD" id="cd18182">
    <property type="entry name" value="ATP-synt_Fo_c_ATP5G3"/>
    <property type="match status" value="1"/>
</dbReference>
<evidence type="ECO:0000256" key="19">
    <source>
        <dbReference type="ARBA" id="ARBA00023157"/>
    </source>
</evidence>
<keyword evidence="4" id="KW-0813">Transport</keyword>
<dbReference type="Pfam" id="PF00137">
    <property type="entry name" value="ATP-synt_C"/>
    <property type="match status" value="1"/>
</dbReference>
<keyword evidence="8 25" id="KW-0812">Transmembrane</keyword>
<dbReference type="Pfam" id="PF00090">
    <property type="entry name" value="TSP_1"/>
    <property type="match status" value="5"/>
</dbReference>
<keyword evidence="12 23" id="KW-0862">Zinc</keyword>
<feature type="region of interest" description="Disordered" evidence="24">
    <location>
        <begin position="513"/>
        <end position="534"/>
    </location>
</feature>
<evidence type="ECO:0000256" key="18">
    <source>
        <dbReference type="ARBA" id="ARBA00023136"/>
    </source>
</evidence>
<evidence type="ECO:0000256" key="14">
    <source>
        <dbReference type="ARBA" id="ARBA00023049"/>
    </source>
</evidence>
<dbReference type="InterPro" id="IPR020537">
    <property type="entry name" value="ATP_synth_F0_csu_DDCD_BS"/>
</dbReference>
<feature type="binding site" evidence="23">
    <location>
        <position position="459"/>
    </location>
    <ligand>
        <name>Zn(2+)</name>
        <dbReference type="ChEBI" id="CHEBI:29105"/>
        <note>catalytic</note>
    </ligand>
</feature>
<keyword evidence="11" id="KW-0378">Hydrolase</keyword>
<dbReference type="GO" id="GO:0031012">
    <property type="term" value="C:extracellular matrix"/>
    <property type="evidence" value="ECO:0007669"/>
    <property type="project" value="TreeGrafter"/>
</dbReference>
<keyword evidence="6" id="KW-0138">CF(0)</keyword>
<name>A0AA39LS58_9BILA</name>
<evidence type="ECO:0000256" key="22">
    <source>
        <dbReference type="ARBA" id="ARBA00033111"/>
    </source>
</evidence>
<comment type="similarity">
    <text evidence="3">Belongs to the ATPase C chain family.</text>
</comment>
<evidence type="ECO:0000256" key="9">
    <source>
        <dbReference type="ARBA" id="ARBA00022723"/>
    </source>
</evidence>
<comment type="caution">
    <text evidence="23">Lacks conserved residue(s) required for the propagation of feature annotation.</text>
</comment>
<dbReference type="HAMAP" id="MF_01396">
    <property type="entry name" value="ATP_synth_c_bact"/>
    <property type="match status" value="1"/>
</dbReference>
<dbReference type="PROSITE" id="PS50215">
    <property type="entry name" value="ADAM_MEPRO"/>
    <property type="match status" value="1"/>
</dbReference>
<evidence type="ECO:0000256" key="13">
    <source>
        <dbReference type="ARBA" id="ARBA00022989"/>
    </source>
</evidence>
<dbReference type="PANTHER" id="PTHR13723:SF291">
    <property type="entry name" value="PEPTIDASE M12B DOMAIN-CONTAINING PROTEIN"/>
    <property type="match status" value="1"/>
</dbReference>
<comment type="caution">
    <text evidence="27">The sequence shown here is derived from an EMBL/GenBank/DDBJ whole genome shotgun (WGS) entry which is preliminary data.</text>
</comment>
<evidence type="ECO:0000256" key="5">
    <source>
        <dbReference type="ARBA" id="ARBA00022525"/>
    </source>
</evidence>
<feature type="transmembrane region" description="Helical" evidence="25">
    <location>
        <begin position="47"/>
        <end position="73"/>
    </location>
</feature>
<keyword evidence="14" id="KW-0482">Metalloprotease</keyword>
<dbReference type="InterPro" id="IPR057401">
    <property type="entry name" value="Adt-1/2-like_dom"/>
</dbReference>
<keyword evidence="19" id="KW-1015">Disulfide bond</keyword>
<evidence type="ECO:0000256" key="16">
    <source>
        <dbReference type="ARBA" id="ARBA00023121"/>
    </source>
</evidence>
<dbReference type="InterPro" id="IPR036383">
    <property type="entry name" value="TSP1_rpt_sf"/>
</dbReference>
<evidence type="ECO:0000256" key="1">
    <source>
        <dbReference type="ARBA" id="ARBA00004225"/>
    </source>
</evidence>
<keyword evidence="20" id="KW-0325">Glycoprotein</keyword>
<dbReference type="GO" id="GO:0004222">
    <property type="term" value="F:metalloendopeptidase activity"/>
    <property type="evidence" value="ECO:0007669"/>
    <property type="project" value="InterPro"/>
</dbReference>
<dbReference type="GO" id="GO:0005576">
    <property type="term" value="C:extracellular region"/>
    <property type="evidence" value="ECO:0007669"/>
    <property type="project" value="UniProtKB-SubCell"/>
</dbReference>
<evidence type="ECO:0000256" key="24">
    <source>
        <dbReference type="SAM" id="MobiDB-lite"/>
    </source>
</evidence>
<dbReference type="Pfam" id="PF01421">
    <property type="entry name" value="Reprolysin"/>
    <property type="match status" value="1"/>
</dbReference>
<evidence type="ECO:0000256" key="23">
    <source>
        <dbReference type="PROSITE-ProRule" id="PRU00276"/>
    </source>
</evidence>
<dbReference type="InterPro" id="IPR038662">
    <property type="entry name" value="ATP_synth_F0_csu_sf"/>
</dbReference>
<dbReference type="GO" id="GO:0030198">
    <property type="term" value="P:extracellular matrix organization"/>
    <property type="evidence" value="ECO:0007669"/>
    <property type="project" value="TreeGrafter"/>
</dbReference>
<accession>A0AA39LS58</accession>
<keyword evidence="15" id="KW-0406">Ion transport</keyword>
<dbReference type="InterPro" id="IPR041645">
    <property type="entry name" value="ADAMTS_CR_2"/>
</dbReference>
<dbReference type="InterPro" id="IPR050439">
    <property type="entry name" value="ADAMTS_ADAMTS-like"/>
</dbReference>
<keyword evidence="28" id="KW-1185">Reference proteome</keyword>
<dbReference type="Proteomes" id="UP001175271">
    <property type="component" value="Unassembled WGS sequence"/>
</dbReference>
<feature type="active site" evidence="23">
    <location>
        <position position="460"/>
    </location>
</feature>
<dbReference type="Gene3D" id="3.40.390.10">
    <property type="entry name" value="Collagenase (Catalytic Domain)"/>
    <property type="match status" value="1"/>
</dbReference>
<feature type="binding site" evidence="23">
    <location>
        <position position="469"/>
    </location>
    <ligand>
        <name>Zn(2+)</name>
        <dbReference type="ChEBI" id="CHEBI:29105"/>
        <note>catalytic</note>
    </ligand>
</feature>
<evidence type="ECO:0000256" key="4">
    <source>
        <dbReference type="ARBA" id="ARBA00022448"/>
    </source>
</evidence>
<evidence type="ECO:0000256" key="12">
    <source>
        <dbReference type="ARBA" id="ARBA00022833"/>
    </source>
</evidence>
<dbReference type="Gene3D" id="2.20.100.10">
    <property type="entry name" value="Thrombospondin type-1 (TSP1) repeat"/>
    <property type="match status" value="5"/>
</dbReference>
<dbReference type="GO" id="GO:0045259">
    <property type="term" value="C:proton-transporting ATP synthase complex"/>
    <property type="evidence" value="ECO:0007669"/>
    <property type="project" value="UniProtKB-KW"/>
</dbReference>
<protein>
    <recommendedName>
        <fullName evidence="22">ATPase protein 9</fullName>
    </recommendedName>
    <alternativeName>
        <fullName evidence="21">ATPase subunit c</fullName>
    </alternativeName>
</protein>
<dbReference type="GO" id="GO:0015078">
    <property type="term" value="F:proton transmembrane transporter activity"/>
    <property type="evidence" value="ECO:0007669"/>
    <property type="project" value="InterPro"/>
</dbReference>
<keyword evidence="17" id="KW-0496">Mitochondrion</keyword>
<dbReference type="PANTHER" id="PTHR13723">
    <property type="entry name" value="ADAMTS A DISINTEGRIN AND METALLOPROTEASE WITH THROMBOSPONDIN MOTIFS PROTEASE"/>
    <property type="match status" value="1"/>
</dbReference>
<feature type="transmembrane region" description="Helical" evidence="25">
    <location>
        <begin position="85"/>
        <end position="114"/>
    </location>
</feature>
<dbReference type="InterPro" id="IPR000454">
    <property type="entry name" value="ATP_synth_F0_csu"/>
</dbReference>
<organism evidence="27 28">
    <name type="scientific">Steinernema hermaphroditum</name>
    <dbReference type="NCBI Taxonomy" id="289476"/>
    <lineage>
        <taxon>Eukaryota</taxon>
        <taxon>Metazoa</taxon>
        <taxon>Ecdysozoa</taxon>
        <taxon>Nematoda</taxon>
        <taxon>Chromadorea</taxon>
        <taxon>Rhabditida</taxon>
        <taxon>Tylenchina</taxon>
        <taxon>Panagrolaimomorpha</taxon>
        <taxon>Strongyloidoidea</taxon>
        <taxon>Steinernematidae</taxon>
        <taxon>Steinernema</taxon>
    </lineage>
</organism>
<dbReference type="GO" id="GO:0015986">
    <property type="term" value="P:proton motive force-driven ATP synthesis"/>
    <property type="evidence" value="ECO:0007669"/>
    <property type="project" value="InterPro"/>
</dbReference>
<dbReference type="GO" id="GO:0008289">
    <property type="term" value="F:lipid binding"/>
    <property type="evidence" value="ECO:0007669"/>
    <property type="project" value="UniProtKB-KW"/>
</dbReference>
<proteinExistence type="inferred from homology"/>
<evidence type="ECO:0000256" key="25">
    <source>
        <dbReference type="SAM" id="Phobius"/>
    </source>
</evidence>
<dbReference type="GO" id="GO:0031966">
    <property type="term" value="C:mitochondrial membrane"/>
    <property type="evidence" value="ECO:0007669"/>
    <property type="project" value="UniProtKB-SubCell"/>
</dbReference>
<evidence type="ECO:0000256" key="2">
    <source>
        <dbReference type="ARBA" id="ARBA00004613"/>
    </source>
</evidence>
<dbReference type="GO" id="GO:0006508">
    <property type="term" value="P:proteolysis"/>
    <property type="evidence" value="ECO:0007669"/>
    <property type="project" value="UniProtKB-KW"/>
</dbReference>
<keyword evidence="16" id="KW-0446">Lipid-binding</keyword>
<dbReference type="PROSITE" id="PS00605">
    <property type="entry name" value="ATPASE_C"/>
    <property type="match status" value="1"/>
</dbReference>
<dbReference type="SUPFAM" id="SSF81333">
    <property type="entry name" value="F1F0 ATP synthase subunit C"/>
    <property type="match status" value="1"/>
</dbReference>
<dbReference type="SMART" id="SM00209">
    <property type="entry name" value="TSP1"/>
    <property type="match status" value="6"/>
</dbReference>
<dbReference type="InterPro" id="IPR002379">
    <property type="entry name" value="ATPase_proteolipid_c-like_dom"/>
</dbReference>
<keyword evidence="18 25" id="KW-0472">Membrane</keyword>
<keyword evidence="5" id="KW-0964">Secreted</keyword>
<reference evidence="27" key="1">
    <citation type="submission" date="2023-06" db="EMBL/GenBank/DDBJ databases">
        <title>Genomic analysis of the entomopathogenic nematode Steinernema hermaphroditum.</title>
        <authorList>
            <person name="Schwarz E.M."/>
            <person name="Heppert J.K."/>
            <person name="Baniya A."/>
            <person name="Schwartz H.T."/>
            <person name="Tan C.-H."/>
            <person name="Antoshechkin I."/>
            <person name="Sternberg P.W."/>
            <person name="Goodrich-Blair H."/>
            <person name="Dillman A.R."/>
        </authorList>
    </citation>
    <scope>NUCLEOTIDE SEQUENCE</scope>
    <source>
        <strain evidence="27">PS9179</strain>
        <tissue evidence="27">Whole animal</tissue>
    </source>
</reference>
<evidence type="ECO:0000256" key="11">
    <source>
        <dbReference type="ARBA" id="ARBA00022801"/>
    </source>
</evidence>
<evidence type="ECO:0000256" key="10">
    <source>
        <dbReference type="ARBA" id="ARBA00022781"/>
    </source>
</evidence>
<evidence type="ECO:0000256" key="15">
    <source>
        <dbReference type="ARBA" id="ARBA00023065"/>
    </source>
</evidence>
<evidence type="ECO:0000256" key="7">
    <source>
        <dbReference type="ARBA" id="ARBA00022670"/>
    </source>
</evidence>
<feature type="binding site" evidence="23">
    <location>
        <position position="463"/>
    </location>
    <ligand>
        <name>Zn(2+)</name>
        <dbReference type="ChEBI" id="CHEBI:29105"/>
        <note>catalytic</note>
    </ligand>
</feature>
<dbReference type="FunFam" id="1.20.20.10:FF:000003">
    <property type="entry name" value="Atp synthase f complex subunit mitochondrial"/>
    <property type="match status" value="1"/>
</dbReference>
<dbReference type="Gene3D" id="3.40.1620.60">
    <property type="match status" value="1"/>
</dbReference>
<dbReference type="CDD" id="cd04273">
    <property type="entry name" value="ZnMc_ADAMTS_like"/>
    <property type="match status" value="1"/>
</dbReference>
<evidence type="ECO:0000313" key="28">
    <source>
        <dbReference type="Proteomes" id="UP001175271"/>
    </source>
</evidence>
<dbReference type="GO" id="GO:0046872">
    <property type="term" value="F:metal ion binding"/>
    <property type="evidence" value="ECO:0007669"/>
    <property type="project" value="UniProtKB-KW"/>
</dbReference>
<dbReference type="InterPro" id="IPR000884">
    <property type="entry name" value="TSP1_rpt"/>
</dbReference>
<evidence type="ECO:0000256" key="6">
    <source>
        <dbReference type="ARBA" id="ARBA00022547"/>
    </source>
</evidence>
<gene>
    <name evidence="27" type="ORF">QR680_019125</name>
</gene>
<dbReference type="Pfam" id="PF17771">
    <property type="entry name" value="ADAMTS_CR_2"/>
    <property type="match status" value="1"/>
</dbReference>
<dbReference type="SUPFAM" id="SSF55486">
    <property type="entry name" value="Metalloproteases ('zincins'), catalytic domain"/>
    <property type="match status" value="1"/>
</dbReference>
<evidence type="ECO:0000313" key="27">
    <source>
        <dbReference type="EMBL" id="KAK0407299.1"/>
    </source>
</evidence>
<dbReference type="Gene3D" id="1.20.20.10">
    <property type="entry name" value="F1F0 ATP synthase subunit C"/>
    <property type="match status" value="1"/>
</dbReference>
<dbReference type="InterPro" id="IPR035921">
    <property type="entry name" value="F/V-ATP_Csub_sf"/>
</dbReference>
<dbReference type="SUPFAM" id="SSF82895">
    <property type="entry name" value="TSP-1 type 1 repeat"/>
    <property type="match status" value="4"/>
</dbReference>
<comment type="subcellular location">
    <subcellularLocation>
        <location evidence="1">Mitochondrion membrane</location>
        <topology evidence="1">Multi-pass membrane protein</topology>
    </subcellularLocation>
    <subcellularLocation>
        <location evidence="2">Secreted</location>
    </subcellularLocation>
</comment>
<keyword evidence="9 23" id="KW-0479">Metal-binding</keyword>
<keyword evidence="7" id="KW-0645">Protease</keyword>
<dbReference type="PROSITE" id="PS50092">
    <property type="entry name" value="TSP1"/>
    <property type="match status" value="6"/>
</dbReference>
<evidence type="ECO:0000256" key="17">
    <source>
        <dbReference type="ARBA" id="ARBA00023128"/>
    </source>
</evidence>
<evidence type="ECO:0000256" key="3">
    <source>
        <dbReference type="ARBA" id="ARBA00006704"/>
    </source>
</evidence>
<sequence length="1081" mass="119480">MYCQRLAAPLARSIVQRSALARAEMSVVSRQLHTTVARRDIDSAAKYIGAGAATVGVAGSGAGIGNVFGALVIGYARNPSLKQQLFSYAILGFALSEAMGLFCLTMGFMILFAFCRCAFTANAMWLLVTLSLLQLGPVSVAVHDQMDPLQLHHIFGTKRKEDVPVYWLDSPRRSGDRLNIVIEGEEYEFALEPHKTLFGVGFTSPEKECVFRGYGISHNGSQLSLTGCGDRMRGLIVAEGSYYLIQPVNSPKTTHVIHKRSADISEQHSCLFDAKDDPFPEDRFARSIFGGFSERLAVLRDEEMTIELAVFADDTMWSHFHKLYENDADAELHRFVVAVVNNIDILFRHSTINPKVKVKIVKYRVLKMPPPSMSRNSHRNGDVDRLLESFCDYQHSINPINDSDPRHWDHALLFSGYDLYRDNLKAVAGYAPVKGMCSGIRSCTINEGLDFGSVFVVTHEMGHSLGMYHDGDNECDLRCCIMSPSVGTGKTEWSHCSVKELNVFVTRMGSPNRPHNCLRDDPSPDDQETETNSVIDNSVELYPGQDYPINEQCTMFHGECWRHELRDGQTLEDVCEMVWCGNNEGIIRTAHPALEGTFCGKGKYCVGGKCVATQSKLRQVHGQWSEWNEMSACGMGCSECALQGQLRVRRSVRKCDSPSPNNGGRECPGSPLRAVRCHRRACKGPSIQEFASDVCTKYRDHPTSPLLHLTGKGFQYEQAPCKIWCFMSRNNIRTIANFPDGTPCGTDKYCVQGDCMTLGCGGKALVNSTGDCPLNPPELSAEELSHSMENRSSSSAETHFGSWSAWTVWSECTATLCNSFGVTQRTRSCSSEQCVGSPKQRAVCRGPPCVVQPVSEWTRWSSCSASCGSSGLRYRTKTNCKDEGFCIERQPCEPLPLCPTSIVTSSPPTVTIAIKNSTVPLGFIPFPEITVVWSEWSPCSVSCGVGVERRNQNCTVGKCPEETRRCETPCVVSKETWTSWTEWSLCSASCGQGVKMRTRICDGSGCPGIDKDMRLCIRTPCGADIKPSAKWRNWTLWSGCSDSCGGGLARRYRICEGFGCVGPATEYRHCGEQPCPERRNG</sequence>
<dbReference type="InterPro" id="IPR001590">
    <property type="entry name" value="Peptidase_M12B"/>
</dbReference>
<keyword evidence="10" id="KW-0375">Hydrogen ion transport</keyword>
<dbReference type="EMBL" id="JAUCMV010000004">
    <property type="protein sequence ID" value="KAK0407299.1"/>
    <property type="molecule type" value="Genomic_DNA"/>
</dbReference>
<evidence type="ECO:0000256" key="8">
    <source>
        <dbReference type="ARBA" id="ARBA00022692"/>
    </source>
</evidence>
<feature type="domain" description="Peptidase M12B" evidence="26">
    <location>
        <begin position="304"/>
        <end position="507"/>
    </location>
</feature>
<keyword evidence="13 25" id="KW-1133">Transmembrane helix</keyword>
<evidence type="ECO:0000256" key="21">
    <source>
        <dbReference type="ARBA" id="ARBA00029852"/>
    </source>
</evidence>
<evidence type="ECO:0000259" key="26">
    <source>
        <dbReference type="PROSITE" id="PS50215"/>
    </source>
</evidence>
<dbReference type="Pfam" id="PF25379">
    <property type="entry name" value="Adt-1"/>
    <property type="match status" value="1"/>
</dbReference>
<dbReference type="GO" id="GO:0033177">
    <property type="term" value="C:proton-transporting two-sector ATPase complex, proton-transporting domain"/>
    <property type="evidence" value="ECO:0007669"/>
    <property type="project" value="InterPro"/>
</dbReference>
<dbReference type="InterPro" id="IPR024079">
    <property type="entry name" value="MetalloPept_cat_dom_sf"/>
</dbReference>
<dbReference type="AlphaFoldDB" id="A0AA39LS58"/>